<sequence>MYGFTFALNNFFATRVAKKRSCSLIGRTRGPRVVMLVFRAPPAIAR</sequence>
<reference evidence="1 2" key="1">
    <citation type="journal article" date="2020" name="Mol. Biol. Evol.">
        <title>Distinct Expression and Methylation Patterns for Genes with Different Fates following a Single Whole-Genome Duplication in Flowering Plants.</title>
        <authorList>
            <person name="Shi T."/>
            <person name="Rahmani R.S."/>
            <person name="Gugger P.F."/>
            <person name="Wang M."/>
            <person name="Li H."/>
            <person name="Zhang Y."/>
            <person name="Li Z."/>
            <person name="Wang Q."/>
            <person name="Van de Peer Y."/>
            <person name="Marchal K."/>
            <person name="Chen J."/>
        </authorList>
    </citation>
    <scope>NUCLEOTIDE SEQUENCE [LARGE SCALE GENOMIC DNA]</scope>
    <source>
        <tissue evidence="1">Leaf</tissue>
    </source>
</reference>
<dbReference type="AlphaFoldDB" id="A0A822XXU4"/>
<dbReference type="Proteomes" id="UP000607653">
    <property type="component" value="Unassembled WGS sequence"/>
</dbReference>
<gene>
    <name evidence="1" type="ORF">HUJ06_023671</name>
</gene>
<organism evidence="1 2">
    <name type="scientific">Nelumbo nucifera</name>
    <name type="common">Sacred lotus</name>
    <dbReference type="NCBI Taxonomy" id="4432"/>
    <lineage>
        <taxon>Eukaryota</taxon>
        <taxon>Viridiplantae</taxon>
        <taxon>Streptophyta</taxon>
        <taxon>Embryophyta</taxon>
        <taxon>Tracheophyta</taxon>
        <taxon>Spermatophyta</taxon>
        <taxon>Magnoliopsida</taxon>
        <taxon>Proteales</taxon>
        <taxon>Nelumbonaceae</taxon>
        <taxon>Nelumbo</taxon>
    </lineage>
</organism>
<keyword evidence="2" id="KW-1185">Reference proteome</keyword>
<comment type="caution">
    <text evidence="1">The sequence shown here is derived from an EMBL/GenBank/DDBJ whole genome shotgun (WGS) entry which is preliminary data.</text>
</comment>
<dbReference type="EMBL" id="DUZY01000001">
    <property type="protein sequence ID" value="DAD22208.1"/>
    <property type="molecule type" value="Genomic_DNA"/>
</dbReference>
<proteinExistence type="predicted"/>
<protein>
    <submittedName>
        <fullName evidence="1">Uncharacterized protein</fullName>
    </submittedName>
</protein>
<name>A0A822XXU4_NELNU</name>
<accession>A0A822XXU4</accession>
<evidence type="ECO:0000313" key="1">
    <source>
        <dbReference type="EMBL" id="DAD22208.1"/>
    </source>
</evidence>
<evidence type="ECO:0000313" key="2">
    <source>
        <dbReference type="Proteomes" id="UP000607653"/>
    </source>
</evidence>